<organism evidence="1 2">
    <name type="scientific">Thalictrum thalictroides</name>
    <name type="common">Rue-anemone</name>
    <name type="synonym">Anemone thalictroides</name>
    <dbReference type="NCBI Taxonomy" id="46969"/>
    <lineage>
        <taxon>Eukaryota</taxon>
        <taxon>Viridiplantae</taxon>
        <taxon>Streptophyta</taxon>
        <taxon>Embryophyta</taxon>
        <taxon>Tracheophyta</taxon>
        <taxon>Spermatophyta</taxon>
        <taxon>Magnoliopsida</taxon>
        <taxon>Ranunculales</taxon>
        <taxon>Ranunculaceae</taxon>
        <taxon>Thalictroideae</taxon>
        <taxon>Thalictrum</taxon>
    </lineage>
</organism>
<accession>A0A7J6V888</accession>
<dbReference type="Proteomes" id="UP000554482">
    <property type="component" value="Unassembled WGS sequence"/>
</dbReference>
<dbReference type="EMBL" id="JABWDY010036820">
    <property type="protein sequence ID" value="KAF5180898.1"/>
    <property type="molecule type" value="Genomic_DNA"/>
</dbReference>
<name>A0A7J6V888_THATH</name>
<dbReference type="AlphaFoldDB" id="A0A7J6V888"/>
<reference evidence="1 2" key="1">
    <citation type="submission" date="2020-06" db="EMBL/GenBank/DDBJ databases">
        <title>Transcriptomic and genomic resources for Thalictrum thalictroides and T. hernandezii: Facilitating candidate gene discovery in an emerging model plant lineage.</title>
        <authorList>
            <person name="Arias T."/>
            <person name="Riano-Pachon D.M."/>
            <person name="Di Stilio V.S."/>
        </authorList>
    </citation>
    <scope>NUCLEOTIDE SEQUENCE [LARGE SCALE GENOMIC DNA]</scope>
    <source>
        <strain evidence="2">cv. WT478/WT964</strain>
        <tissue evidence="1">Leaves</tissue>
    </source>
</reference>
<gene>
    <name evidence="1" type="ORF">FRX31_029515</name>
</gene>
<keyword evidence="2" id="KW-1185">Reference proteome</keyword>
<proteinExistence type="predicted"/>
<sequence>MVGNGGPVRSANRFEVLNAIPQIDEVTREVDGDLLMEPIVVVESDALLIPTSKSVSGPRPESEMPRTILARPNVQSIDGMGIDAPSSSTNSDQRTGVLQNDGGFAALSSDDRRDLADSLLNCRNDDNLVNLITYMVIPTSKELGMSTTMLHK</sequence>
<protein>
    <submittedName>
        <fullName evidence="1">Uncharacterized protein</fullName>
    </submittedName>
</protein>
<evidence type="ECO:0000313" key="1">
    <source>
        <dbReference type="EMBL" id="KAF5180898.1"/>
    </source>
</evidence>
<evidence type="ECO:0000313" key="2">
    <source>
        <dbReference type="Proteomes" id="UP000554482"/>
    </source>
</evidence>
<comment type="caution">
    <text evidence="1">The sequence shown here is derived from an EMBL/GenBank/DDBJ whole genome shotgun (WGS) entry which is preliminary data.</text>
</comment>